<dbReference type="Proteomes" id="UP001148737">
    <property type="component" value="Unassembled WGS sequence"/>
</dbReference>
<sequence length="220" mass="23758">MATLALTQVPYFGTEVQGSSAEPTRCHEVTSYSDGISNDQDAILRGFARFVAEISDTAQPFFCAQLPDRDCIVGAQVPTAPMDGSCTSLQLHLQDVGDIQDGHFCISVMRGRMAAGIVKPDAAVQLIVVSDDDSALARLTMTLRVSHGPLEAATHLLKMTVQFLRVETTWPTILLSRFNVPDRLESPPEDGILQGFPTPALTTSTCASPRHQARARPHGN</sequence>
<reference evidence="1" key="1">
    <citation type="submission" date="2022-07" db="EMBL/GenBank/DDBJ databases">
        <title>Genome Sequence of Lecanicillium saksenae.</title>
        <authorList>
            <person name="Buettner E."/>
        </authorList>
    </citation>
    <scope>NUCLEOTIDE SEQUENCE</scope>
    <source>
        <strain evidence="1">VT-O1</strain>
    </source>
</reference>
<gene>
    <name evidence="1" type="ORF">NLG97_g2992</name>
</gene>
<proteinExistence type="predicted"/>
<organism evidence="1 2">
    <name type="scientific">Lecanicillium saksenae</name>
    <dbReference type="NCBI Taxonomy" id="468837"/>
    <lineage>
        <taxon>Eukaryota</taxon>
        <taxon>Fungi</taxon>
        <taxon>Dikarya</taxon>
        <taxon>Ascomycota</taxon>
        <taxon>Pezizomycotina</taxon>
        <taxon>Sordariomycetes</taxon>
        <taxon>Hypocreomycetidae</taxon>
        <taxon>Hypocreales</taxon>
        <taxon>Cordycipitaceae</taxon>
        <taxon>Lecanicillium</taxon>
    </lineage>
</organism>
<evidence type="ECO:0000313" key="1">
    <source>
        <dbReference type="EMBL" id="KAJ3495999.1"/>
    </source>
</evidence>
<keyword evidence="2" id="KW-1185">Reference proteome</keyword>
<name>A0ACC1R0L5_9HYPO</name>
<dbReference type="EMBL" id="JANAKD010000229">
    <property type="protein sequence ID" value="KAJ3495999.1"/>
    <property type="molecule type" value="Genomic_DNA"/>
</dbReference>
<evidence type="ECO:0000313" key="2">
    <source>
        <dbReference type="Proteomes" id="UP001148737"/>
    </source>
</evidence>
<protein>
    <submittedName>
        <fullName evidence="1">Uncharacterized protein</fullName>
    </submittedName>
</protein>
<comment type="caution">
    <text evidence="1">The sequence shown here is derived from an EMBL/GenBank/DDBJ whole genome shotgun (WGS) entry which is preliminary data.</text>
</comment>
<accession>A0ACC1R0L5</accession>